<dbReference type="InterPro" id="IPR002110">
    <property type="entry name" value="Ankyrin_rpt"/>
</dbReference>
<feature type="repeat" description="ANK" evidence="3">
    <location>
        <begin position="143"/>
        <end position="175"/>
    </location>
</feature>
<feature type="repeat" description="ANK" evidence="3">
    <location>
        <begin position="296"/>
        <end position="322"/>
    </location>
</feature>
<evidence type="ECO:0000256" key="1">
    <source>
        <dbReference type="ARBA" id="ARBA00022737"/>
    </source>
</evidence>
<dbReference type="PROSITE" id="PS50297">
    <property type="entry name" value="ANK_REP_REGION"/>
    <property type="match status" value="2"/>
</dbReference>
<sequence length="358" mass="40636">MKVIHNIHNTKCDMIWFLLFSVMLVGCSRAGGRLGMMSGTSNQDQKGIVSKEEQFIKKEKEIEKSQKKKEYGNEFFPNDTIKTMQTSKGSICDIDYYYDLFDKYSQEKDEIAIDVLRRHASSPLNPMAMLSYIIKEGSSEMYNSLPTLFIAIYKGRTTICKFLLDKGADINQYASVGSVYGAITPLHLAVIEKRKEVLNLLLQDNKLNINAINSRNSVSGDSRSWTALYLAVYDDNKDIVSLLLQHAKINPNIQSGFGHTPLHIAASKNSLEIIKLLLQHDKNKSFPINPNIQNWIRETPLHIACNLNWIEIIKLLLKHGQDKAHSIDIYIQNRDGRKALEVDGNRCIADLFFGLNLP</sequence>
<name>A0A2Z3L9P4_9BACT</name>
<dbReference type="KEGG" id="cher:DK880_00768"/>
<dbReference type="PRINTS" id="PR01415">
    <property type="entry name" value="ANKYRIN"/>
</dbReference>
<dbReference type="Pfam" id="PF12796">
    <property type="entry name" value="Ank_2"/>
    <property type="match status" value="2"/>
</dbReference>
<dbReference type="SMART" id="SM00248">
    <property type="entry name" value="ANK"/>
    <property type="match status" value="5"/>
</dbReference>
<dbReference type="Gene3D" id="1.25.40.20">
    <property type="entry name" value="Ankyrin repeat-containing domain"/>
    <property type="match status" value="3"/>
</dbReference>
<dbReference type="PANTHER" id="PTHR24189:SF50">
    <property type="entry name" value="ANKYRIN REPEAT AND SOCS BOX PROTEIN 2"/>
    <property type="match status" value="1"/>
</dbReference>
<keyword evidence="5" id="KW-1185">Reference proteome</keyword>
<dbReference type="InterPro" id="IPR036770">
    <property type="entry name" value="Ankyrin_rpt-contain_sf"/>
</dbReference>
<evidence type="ECO:0000256" key="3">
    <source>
        <dbReference type="PROSITE-ProRule" id="PRU00023"/>
    </source>
</evidence>
<evidence type="ECO:0000313" key="4">
    <source>
        <dbReference type="EMBL" id="AWN82077.1"/>
    </source>
</evidence>
<dbReference type="OrthoDB" id="2575953at2"/>
<feature type="repeat" description="ANK" evidence="3">
    <location>
        <begin position="257"/>
        <end position="283"/>
    </location>
</feature>
<reference evidence="4 5" key="1">
    <citation type="submission" date="2018-05" db="EMBL/GenBank/DDBJ databases">
        <title>Candidatus Cardinium hertigii Genome Assembly.</title>
        <authorList>
            <person name="Showmaker K.C."/>
            <person name="Walden K.O."/>
            <person name="Fields C.J."/>
            <person name="Lambert K.N."/>
            <person name="Hudson M.E."/>
        </authorList>
    </citation>
    <scope>NUCLEOTIDE SEQUENCE [LARGE SCALE GENOMIC DNA]</scope>
    <source>
        <strain evidence="5">cHgTN10</strain>
    </source>
</reference>
<evidence type="ECO:0000256" key="2">
    <source>
        <dbReference type="ARBA" id="ARBA00023043"/>
    </source>
</evidence>
<organism evidence="4 5">
    <name type="scientific">Candidatus Cardinium hertigii</name>
    <dbReference type="NCBI Taxonomy" id="247481"/>
    <lineage>
        <taxon>Bacteria</taxon>
        <taxon>Pseudomonadati</taxon>
        <taxon>Bacteroidota</taxon>
        <taxon>Cytophagia</taxon>
        <taxon>Cytophagales</taxon>
        <taxon>Amoebophilaceae</taxon>
        <taxon>Candidatus Cardinium</taxon>
    </lineage>
</organism>
<keyword evidence="2 3" id="KW-0040">ANK repeat</keyword>
<dbReference type="Pfam" id="PF00023">
    <property type="entry name" value="Ank"/>
    <property type="match status" value="1"/>
</dbReference>
<dbReference type="Proteomes" id="UP000245872">
    <property type="component" value="Chromosome"/>
</dbReference>
<dbReference type="AlphaFoldDB" id="A0A2Z3L9P4"/>
<dbReference type="InterPro" id="IPR050745">
    <property type="entry name" value="Multifunctional_regulatory"/>
</dbReference>
<dbReference type="PANTHER" id="PTHR24189">
    <property type="entry name" value="MYOTROPHIN"/>
    <property type="match status" value="1"/>
</dbReference>
<dbReference type="SUPFAM" id="SSF48403">
    <property type="entry name" value="Ankyrin repeat"/>
    <property type="match status" value="1"/>
</dbReference>
<dbReference type="EMBL" id="CP029619">
    <property type="protein sequence ID" value="AWN82077.1"/>
    <property type="molecule type" value="Genomic_DNA"/>
</dbReference>
<gene>
    <name evidence="4" type="ORF">DK880_00768</name>
</gene>
<keyword evidence="1" id="KW-0677">Repeat</keyword>
<protein>
    <submittedName>
        <fullName evidence="4">Uncharacterized protein</fullName>
    </submittedName>
</protein>
<proteinExistence type="predicted"/>
<accession>A0A2Z3L9P4</accession>
<dbReference type="RefSeq" id="WP_109997475.1">
    <property type="nucleotide sequence ID" value="NZ_CP029619.1"/>
</dbReference>
<evidence type="ECO:0000313" key="5">
    <source>
        <dbReference type="Proteomes" id="UP000245872"/>
    </source>
</evidence>
<dbReference type="PROSITE" id="PS51257">
    <property type="entry name" value="PROKAR_LIPOPROTEIN"/>
    <property type="match status" value="1"/>
</dbReference>
<dbReference type="PROSITE" id="PS50088">
    <property type="entry name" value="ANK_REPEAT"/>
    <property type="match status" value="3"/>
</dbReference>